<keyword evidence="1" id="KW-0812">Transmembrane</keyword>
<keyword evidence="3" id="KW-1185">Reference proteome</keyword>
<keyword evidence="1" id="KW-0472">Membrane</keyword>
<keyword evidence="1" id="KW-1133">Transmembrane helix</keyword>
<gene>
    <name evidence="2" type="ORF">GCM10009802_20020</name>
</gene>
<organism evidence="2 3">
    <name type="scientific">Streptomyces synnematoformans</name>
    <dbReference type="NCBI Taxonomy" id="415721"/>
    <lineage>
        <taxon>Bacteria</taxon>
        <taxon>Bacillati</taxon>
        <taxon>Actinomycetota</taxon>
        <taxon>Actinomycetes</taxon>
        <taxon>Kitasatosporales</taxon>
        <taxon>Streptomycetaceae</taxon>
        <taxon>Streptomyces</taxon>
    </lineage>
</organism>
<evidence type="ECO:0000313" key="2">
    <source>
        <dbReference type="EMBL" id="GAA2118412.1"/>
    </source>
</evidence>
<accession>A0ABN2XWS4</accession>
<protein>
    <submittedName>
        <fullName evidence="2">Uncharacterized protein</fullName>
    </submittedName>
</protein>
<dbReference type="Proteomes" id="UP001500443">
    <property type="component" value="Unassembled WGS sequence"/>
</dbReference>
<comment type="caution">
    <text evidence="2">The sequence shown here is derived from an EMBL/GenBank/DDBJ whole genome shotgun (WGS) entry which is preliminary data.</text>
</comment>
<proteinExistence type="predicted"/>
<reference evidence="2 3" key="1">
    <citation type="journal article" date="2019" name="Int. J. Syst. Evol. Microbiol.">
        <title>The Global Catalogue of Microorganisms (GCM) 10K type strain sequencing project: providing services to taxonomists for standard genome sequencing and annotation.</title>
        <authorList>
            <consortium name="The Broad Institute Genomics Platform"/>
            <consortium name="The Broad Institute Genome Sequencing Center for Infectious Disease"/>
            <person name="Wu L."/>
            <person name="Ma J."/>
        </authorList>
    </citation>
    <scope>NUCLEOTIDE SEQUENCE [LARGE SCALE GENOMIC DNA]</scope>
    <source>
        <strain evidence="2 3">JCM 15481</strain>
    </source>
</reference>
<evidence type="ECO:0000313" key="3">
    <source>
        <dbReference type="Proteomes" id="UP001500443"/>
    </source>
</evidence>
<evidence type="ECO:0000256" key="1">
    <source>
        <dbReference type="SAM" id="Phobius"/>
    </source>
</evidence>
<name>A0ABN2XWS4_9ACTN</name>
<dbReference type="EMBL" id="BAAAPF010000041">
    <property type="protein sequence ID" value="GAA2118412.1"/>
    <property type="molecule type" value="Genomic_DNA"/>
</dbReference>
<feature type="transmembrane region" description="Helical" evidence="1">
    <location>
        <begin position="12"/>
        <end position="30"/>
    </location>
</feature>
<sequence length="174" mass="19185">MTVKVRGMPDWFNAAAPAVGIVVGFVTAQFGGSLEHRRQRAASVLQRREEFELTHLVEVNTLLRAYVDAMYAYTSVVYDARDSRRSEAPMVGRVPGGAKEALDAASAALLAEIGLILDAGIRDEMTGMRNFVNSVAETVEAMDDDPMFDLLEENLERTYALVAERVRGIYAGRR</sequence>